<name>X0V6V9_9ZZZZ</name>
<evidence type="ECO:0000313" key="1">
    <source>
        <dbReference type="EMBL" id="GAF96380.1"/>
    </source>
</evidence>
<gene>
    <name evidence="1" type="ORF">S01H1_21638</name>
</gene>
<dbReference type="AlphaFoldDB" id="X0V6V9"/>
<protein>
    <submittedName>
        <fullName evidence="1">Uncharacterized protein</fullName>
    </submittedName>
</protein>
<organism evidence="1">
    <name type="scientific">marine sediment metagenome</name>
    <dbReference type="NCBI Taxonomy" id="412755"/>
    <lineage>
        <taxon>unclassified sequences</taxon>
        <taxon>metagenomes</taxon>
        <taxon>ecological metagenomes</taxon>
    </lineage>
</organism>
<comment type="caution">
    <text evidence="1">The sequence shown here is derived from an EMBL/GenBank/DDBJ whole genome shotgun (WGS) entry which is preliminary data.</text>
</comment>
<sequence>MSTATTDRDALYARALEKQWFYPLTLPDGRQLTST</sequence>
<dbReference type="EMBL" id="BARS01012036">
    <property type="protein sequence ID" value="GAF96380.1"/>
    <property type="molecule type" value="Genomic_DNA"/>
</dbReference>
<reference evidence="1" key="1">
    <citation type="journal article" date="2014" name="Front. Microbiol.">
        <title>High frequency of phylogenetically diverse reductive dehalogenase-homologous genes in deep subseafloor sedimentary metagenomes.</title>
        <authorList>
            <person name="Kawai M."/>
            <person name="Futagami T."/>
            <person name="Toyoda A."/>
            <person name="Takaki Y."/>
            <person name="Nishi S."/>
            <person name="Hori S."/>
            <person name="Arai W."/>
            <person name="Tsubouchi T."/>
            <person name="Morono Y."/>
            <person name="Uchiyama I."/>
            <person name="Ito T."/>
            <person name="Fujiyama A."/>
            <person name="Inagaki F."/>
            <person name="Takami H."/>
        </authorList>
    </citation>
    <scope>NUCLEOTIDE SEQUENCE</scope>
    <source>
        <strain evidence="1">Expedition CK06-06</strain>
    </source>
</reference>
<feature type="non-terminal residue" evidence="1">
    <location>
        <position position="35"/>
    </location>
</feature>
<proteinExistence type="predicted"/>
<accession>X0V6V9</accession>